<dbReference type="Proteomes" id="UP000006640">
    <property type="component" value="Chromosome"/>
</dbReference>
<evidence type="ECO:0000256" key="1">
    <source>
        <dbReference type="SAM" id="Phobius"/>
    </source>
</evidence>
<reference evidence="2 3" key="1">
    <citation type="submission" date="2010-01" db="EMBL/GenBank/DDBJ databases">
        <title>The complete genome of Thermobispora bispora DSM 43833.</title>
        <authorList>
            <consortium name="US DOE Joint Genome Institute (JGI-PGF)"/>
            <person name="Lucas S."/>
            <person name="Copeland A."/>
            <person name="Lapidus A."/>
            <person name="Glavina del Rio T."/>
            <person name="Dalin E."/>
            <person name="Tice H."/>
            <person name="Bruce D."/>
            <person name="Goodwin L."/>
            <person name="Pitluck S."/>
            <person name="Kyrpides N."/>
            <person name="Mavromatis K."/>
            <person name="Ivanova N."/>
            <person name="Mikhailova N."/>
            <person name="Chertkov O."/>
            <person name="Brettin T."/>
            <person name="Detter J.C."/>
            <person name="Han C."/>
            <person name="Larimer F."/>
            <person name="Land M."/>
            <person name="Hauser L."/>
            <person name="Markowitz V."/>
            <person name="Cheng J.-F."/>
            <person name="Hugenholtz P."/>
            <person name="Woyke T."/>
            <person name="Wu D."/>
            <person name="Jando M."/>
            <person name="Schneider S."/>
            <person name="Klenk H.-P."/>
            <person name="Eisen J.A."/>
        </authorList>
    </citation>
    <scope>NUCLEOTIDE SEQUENCE [LARGE SCALE GENOMIC DNA]</scope>
    <source>
        <strain evidence="3">ATCC 19993 / DSM 43833 / CBS 139.67 / JCM 10125 / KCTC 9307 / NBRC 14880 / R51</strain>
    </source>
</reference>
<dbReference type="AlphaFoldDB" id="D6Y4D9"/>
<organism evidence="2 3">
    <name type="scientific">Thermobispora bispora (strain ATCC 19993 / DSM 43833 / CBS 139.67 / JCM 10125 / KCTC 9307 / NBRC 14880 / R51)</name>
    <dbReference type="NCBI Taxonomy" id="469371"/>
    <lineage>
        <taxon>Bacteria</taxon>
        <taxon>Bacillati</taxon>
        <taxon>Actinomycetota</taxon>
        <taxon>Actinomycetes</taxon>
        <taxon>Streptosporangiales</taxon>
        <taxon>Streptosporangiaceae</taxon>
        <taxon>Thermobispora</taxon>
    </lineage>
</organism>
<sequence>MTSSRGGKRRRRPILIPAAIAIAAAGLGVTALLGGLQEAPEKPPPEVAPGKIIDQGRFSTQFIKAIDTTEQDRYGTPKRSLQLVLKVKNVSNETAPVGGIPKPDAKPSMGFGEFASSLLRIAPEIKSEYGPSVYVLSYGVQSRQLHPGITTTVVVKYDLKPTDPAPSEITIDVGSFVYEEIGLRDKTRQWRLAGELDDEEFTPTVAARITLPVRQEQGQ</sequence>
<protein>
    <submittedName>
        <fullName evidence="2">Uncharacterized protein</fullName>
    </submittedName>
</protein>
<accession>D6Y4D9</accession>
<gene>
    <name evidence="2" type="ordered locus">Tbis_0465</name>
</gene>
<dbReference type="STRING" id="469371.Tbis_0465"/>
<keyword evidence="1" id="KW-0472">Membrane</keyword>
<dbReference type="EMBL" id="CP001874">
    <property type="protein sequence ID" value="ADG87193.1"/>
    <property type="molecule type" value="Genomic_DNA"/>
</dbReference>
<keyword evidence="3" id="KW-1185">Reference proteome</keyword>
<keyword evidence="1" id="KW-1133">Transmembrane helix</keyword>
<keyword evidence="1" id="KW-0812">Transmembrane</keyword>
<dbReference type="HOGENOM" id="CLU_1288306_0_0_11"/>
<proteinExistence type="predicted"/>
<dbReference type="eggNOG" id="ENOG50340VM">
    <property type="taxonomic scope" value="Bacteria"/>
</dbReference>
<dbReference type="RefSeq" id="WP_013130726.1">
    <property type="nucleotide sequence ID" value="NC_014165.1"/>
</dbReference>
<name>D6Y4D9_THEBD</name>
<dbReference type="KEGG" id="tbi:Tbis_0465"/>
<feature type="transmembrane region" description="Helical" evidence="1">
    <location>
        <begin position="14"/>
        <end position="36"/>
    </location>
</feature>
<dbReference type="OrthoDB" id="3543587at2"/>
<evidence type="ECO:0000313" key="3">
    <source>
        <dbReference type="Proteomes" id="UP000006640"/>
    </source>
</evidence>
<evidence type="ECO:0000313" key="2">
    <source>
        <dbReference type="EMBL" id="ADG87193.1"/>
    </source>
</evidence>